<dbReference type="EMBL" id="LLXL01001252">
    <property type="protein sequence ID" value="PKK65493.1"/>
    <property type="molecule type" value="Genomic_DNA"/>
</dbReference>
<dbReference type="Proteomes" id="UP000233469">
    <property type="component" value="Unassembled WGS sequence"/>
</dbReference>
<evidence type="ECO:0000313" key="2">
    <source>
        <dbReference type="Proteomes" id="UP000233469"/>
    </source>
</evidence>
<dbReference type="VEuPathDB" id="FungiDB:FUN_012543"/>
<accession>A0A2N1MV22</accession>
<sequence length="107" mass="11487">MARQDLQDYTNKMANQISNLGSKFGIIGVYYSASELEPLGTETFPELEVIPSNKISIREAAHLQSAGLVSGGICNCKGECNSNKCHCKKAGGDCSSRCHSGRSCQNK</sequence>
<dbReference type="AlphaFoldDB" id="A0A2N1MV22"/>
<dbReference type="VEuPathDB" id="FungiDB:RhiirA1_437100"/>
<protein>
    <recommendedName>
        <fullName evidence="3">Tesmin/TSO1-like CXC domain-containing protein</fullName>
    </recommendedName>
</protein>
<comment type="caution">
    <text evidence="1">The sequence shown here is derived from an EMBL/GenBank/DDBJ whole genome shotgun (WGS) entry which is preliminary data.</text>
</comment>
<name>A0A2N1MV22_9GLOM</name>
<proteinExistence type="predicted"/>
<gene>
    <name evidence="1" type="ORF">RhiirC2_786073</name>
</gene>
<organism evidence="1 2">
    <name type="scientific">Rhizophagus irregularis</name>
    <dbReference type="NCBI Taxonomy" id="588596"/>
    <lineage>
        <taxon>Eukaryota</taxon>
        <taxon>Fungi</taxon>
        <taxon>Fungi incertae sedis</taxon>
        <taxon>Mucoromycota</taxon>
        <taxon>Glomeromycotina</taxon>
        <taxon>Glomeromycetes</taxon>
        <taxon>Glomerales</taxon>
        <taxon>Glomeraceae</taxon>
        <taxon>Rhizophagus</taxon>
    </lineage>
</organism>
<reference evidence="1 2" key="2">
    <citation type="submission" date="2017-10" db="EMBL/GenBank/DDBJ databases">
        <title>Extensive intraspecific genome diversity in a model arbuscular mycorrhizal fungus.</title>
        <authorList>
            <person name="Chen E.C.H."/>
            <person name="Morin E."/>
            <person name="Baudet D."/>
            <person name="Noel J."/>
            <person name="Ndikumana S."/>
            <person name="Charron P."/>
            <person name="St-Onge C."/>
            <person name="Giorgi J."/>
            <person name="Grigoriev I.V."/>
            <person name="Roux C."/>
            <person name="Martin F.M."/>
            <person name="Corradi N."/>
        </authorList>
    </citation>
    <scope>NUCLEOTIDE SEQUENCE [LARGE SCALE GENOMIC DNA]</scope>
    <source>
        <strain evidence="1 2">C2</strain>
    </source>
</reference>
<reference evidence="1 2" key="1">
    <citation type="submission" date="2016-04" db="EMBL/GenBank/DDBJ databases">
        <title>Genome analyses suggest a sexual origin of heterokaryosis in a supposedly ancient asexual fungus.</title>
        <authorList>
            <person name="Ropars J."/>
            <person name="Sedzielewska K."/>
            <person name="Noel J."/>
            <person name="Charron P."/>
            <person name="Farinelli L."/>
            <person name="Marton T."/>
            <person name="Kruger M."/>
            <person name="Pelin A."/>
            <person name="Brachmann A."/>
            <person name="Corradi N."/>
        </authorList>
    </citation>
    <scope>NUCLEOTIDE SEQUENCE [LARGE SCALE GENOMIC DNA]</scope>
    <source>
        <strain evidence="1 2">C2</strain>
    </source>
</reference>
<evidence type="ECO:0008006" key="3">
    <source>
        <dbReference type="Google" id="ProtNLM"/>
    </source>
</evidence>
<evidence type="ECO:0000313" key="1">
    <source>
        <dbReference type="EMBL" id="PKK65493.1"/>
    </source>
</evidence>